<feature type="domain" description="GST C-terminal" evidence="4">
    <location>
        <begin position="80"/>
        <end position="223"/>
    </location>
</feature>
<dbReference type="SUPFAM" id="SSF52833">
    <property type="entry name" value="Thioredoxin-like"/>
    <property type="match status" value="1"/>
</dbReference>
<dbReference type="InterPro" id="IPR004045">
    <property type="entry name" value="Glutathione_S-Trfase_N"/>
</dbReference>
<keyword evidence="5" id="KW-0808">Transferase</keyword>
<protein>
    <submittedName>
        <fullName evidence="5">Glutathione S-transferase</fullName>
    </submittedName>
</protein>
<dbReference type="InterPro" id="IPR036249">
    <property type="entry name" value="Thioredoxin-like_sf"/>
</dbReference>
<dbReference type="GO" id="GO:0004364">
    <property type="term" value="F:glutathione transferase activity"/>
    <property type="evidence" value="ECO:0007669"/>
    <property type="project" value="TreeGrafter"/>
</dbReference>
<feature type="domain" description="GST N-terminal" evidence="3">
    <location>
        <begin position="1"/>
        <end position="76"/>
    </location>
</feature>
<dbReference type="SFLD" id="SFLDS00019">
    <property type="entry name" value="Glutathione_Transferase_(cytos"/>
    <property type="match status" value="1"/>
</dbReference>
<dbReference type="Gene3D" id="1.20.1050.10">
    <property type="match status" value="1"/>
</dbReference>
<dbReference type="InterPro" id="IPR051369">
    <property type="entry name" value="GST_Theta"/>
</dbReference>
<keyword evidence="2" id="KW-0963">Cytoplasm</keyword>
<dbReference type="SFLD" id="SFLDG00358">
    <property type="entry name" value="Main_(cytGST)"/>
    <property type="match status" value="1"/>
</dbReference>
<dbReference type="Proteomes" id="UP000218968">
    <property type="component" value="Chromosome"/>
</dbReference>
<accession>A0A290XIL0</accession>
<evidence type="ECO:0000259" key="4">
    <source>
        <dbReference type="PROSITE" id="PS50405"/>
    </source>
</evidence>
<proteinExistence type="predicted"/>
<gene>
    <name evidence="5" type="ORF">CNR27_14325</name>
</gene>
<keyword evidence="6" id="KW-1185">Reference proteome</keyword>
<dbReference type="SUPFAM" id="SSF47616">
    <property type="entry name" value="GST C-terminal domain-like"/>
    <property type="match status" value="1"/>
</dbReference>
<dbReference type="EMBL" id="CP023406">
    <property type="protein sequence ID" value="ATD68911.1"/>
    <property type="molecule type" value="Genomic_DNA"/>
</dbReference>
<dbReference type="PROSITE" id="PS50405">
    <property type="entry name" value="GST_CTER"/>
    <property type="match status" value="1"/>
</dbReference>
<evidence type="ECO:0000313" key="5">
    <source>
        <dbReference type="EMBL" id="ATD68911.1"/>
    </source>
</evidence>
<name>A0A290XIL0_9GAMM</name>
<dbReference type="GO" id="GO:0006749">
    <property type="term" value="P:glutathione metabolic process"/>
    <property type="evidence" value="ECO:0007669"/>
    <property type="project" value="TreeGrafter"/>
</dbReference>
<dbReference type="AlphaFoldDB" id="A0A290XIL0"/>
<dbReference type="OrthoDB" id="5958450at2"/>
<dbReference type="GO" id="GO:0005737">
    <property type="term" value="C:cytoplasm"/>
    <property type="evidence" value="ECO:0007669"/>
    <property type="project" value="UniProtKB-SubCell"/>
</dbReference>
<evidence type="ECO:0000256" key="2">
    <source>
        <dbReference type="ARBA" id="ARBA00022490"/>
    </source>
</evidence>
<dbReference type="InterPro" id="IPR010987">
    <property type="entry name" value="Glutathione-S-Trfase_C-like"/>
</dbReference>
<comment type="subcellular location">
    <subcellularLocation>
        <location evidence="1">Cytoplasm</location>
    </subcellularLocation>
</comment>
<dbReference type="InterPro" id="IPR004046">
    <property type="entry name" value="GST_C"/>
</dbReference>
<organism evidence="5 6">
    <name type="scientific">Luteimonas chenhongjianii</name>
    <dbReference type="NCBI Taxonomy" id="2006110"/>
    <lineage>
        <taxon>Bacteria</taxon>
        <taxon>Pseudomonadati</taxon>
        <taxon>Pseudomonadota</taxon>
        <taxon>Gammaproteobacteria</taxon>
        <taxon>Lysobacterales</taxon>
        <taxon>Lysobacteraceae</taxon>
        <taxon>Luteimonas</taxon>
    </lineage>
</organism>
<dbReference type="Gene3D" id="3.40.30.10">
    <property type="entry name" value="Glutaredoxin"/>
    <property type="match status" value="1"/>
</dbReference>
<evidence type="ECO:0000313" key="6">
    <source>
        <dbReference type="Proteomes" id="UP000218968"/>
    </source>
</evidence>
<dbReference type="PANTHER" id="PTHR43917:SF8">
    <property type="entry name" value="GH16740P-RELATED"/>
    <property type="match status" value="1"/>
</dbReference>
<evidence type="ECO:0000259" key="3">
    <source>
        <dbReference type="PROSITE" id="PS50404"/>
    </source>
</evidence>
<dbReference type="Pfam" id="PF02798">
    <property type="entry name" value="GST_N"/>
    <property type="match status" value="1"/>
</dbReference>
<evidence type="ECO:0000256" key="1">
    <source>
        <dbReference type="ARBA" id="ARBA00004496"/>
    </source>
</evidence>
<dbReference type="Pfam" id="PF14497">
    <property type="entry name" value="GST_C_3"/>
    <property type="match status" value="1"/>
</dbReference>
<dbReference type="PROSITE" id="PS50404">
    <property type="entry name" value="GST_NTER"/>
    <property type="match status" value="1"/>
</dbReference>
<dbReference type="InterPro" id="IPR040079">
    <property type="entry name" value="Glutathione_S-Trfase"/>
</dbReference>
<reference evidence="6" key="1">
    <citation type="submission" date="2017-09" db="EMBL/GenBank/DDBJ databases">
        <title>Luteimonas liuhanmingii sp.nov., isolated from the intestinal contents of Tibetan Plateau Pika in Yushu, Qinghai Province, China.</title>
        <authorList>
            <person name="Gui Z."/>
        </authorList>
    </citation>
    <scope>NUCLEOTIDE SEQUENCE [LARGE SCALE GENOMIC DNA]</scope>
    <source>
        <strain evidence="6">100111</strain>
    </source>
</reference>
<dbReference type="PANTHER" id="PTHR43917">
    <property type="match status" value="1"/>
</dbReference>
<dbReference type="InterPro" id="IPR036282">
    <property type="entry name" value="Glutathione-S-Trfase_C_sf"/>
</dbReference>
<sequence>MHPISTTSRPVRLFAAEIQLTMEEEVVDILAGAQHQEPFVSINPNRLIPMLEDGDLRLTESVSILRYLAEKSGSPAYPSDLEERARVNEMLDWLNSNFYRDFGYGLVYPQVVPYHRRQTEQAQAATLAWAKDKSEVWLRRLEDHWLAHGKPHLCASGLTIADYFGACVVTLGEVIGCEYTSYPRVQRWLEHMKALPNWESVNEAFDSLKNEYSTHEFVSIRNA</sequence>
<dbReference type="KEGG" id="lum:CNR27_14325"/>